<dbReference type="PROSITE" id="PS50853">
    <property type="entry name" value="FN3"/>
    <property type="match status" value="1"/>
</dbReference>
<dbReference type="SMART" id="SM00409">
    <property type="entry name" value="IG"/>
    <property type="match status" value="3"/>
</dbReference>
<evidence type="ECO:0000256" key="2">
    <source>
        <dbReference type="ARBA" id="ARBA00023136"/>
    </source>
</evidence>
<evidence type="ECO:0000259" key="6">
    <source>
        <dbReference type="PROSITE" id="PS50853"/>
    </source>
</evidence>
<evidence type="ECO:0008006" key="9">
    <source>
        <dbReference type="Google" id="ProtNLM"/>
    </source>
</evidence>
<evidence type="ECO:0000313" key="7">
    <source>
        <dbReference type="EMBL" id="VEN39587.1"/>
    </source>
</evidence>
<protein>
    <recommendedName>
        <fullName evidence="9">Nephrin</fullName>
    </recommendedName>
</protein>
<feature type="domain" description="Ig-like" evidence="5">
    <location>
        <begin position="209"/>
        <end position="284"/>
    </location>
</feature>
<feature type="domain" description="Ig-like" evidence="5">
    <location>
        <begin position="112"/>
        <end position="204"/>
    </location>
</feature>
<dbReference type="PANTHER" id="PTHR23278:SF28">
    <property type="entry name" value="SIDESTEP IV, ISOFORM C"/>
    <property type="match status" value="1"/>
</dbReference>
<dbReference type="PANTHER" id="PTHR23278">
    <property type="entry name" value="SIDESTEP PROTEIN"/>
    <property type="match status" value="1"/>
</dbReference>
<feature type="domain" description="Ig-like" evidence="5">
    <location>
        <begin position="13"/>
        <end position="107"/>
    </location>
</feature>
<evidence type="ECO:0000259" key="5">
    <source>
        <dbReference type="PROSITE" id="PS50835"/>
    </source>
</evidence>
<dbReference type="SMART" id="SM00408">
    <property type="entry name" value="IGc2"/>
    <property type="match status" value="3"/>
</dbReference>
<dbReference type="CDD" id="cd00063">
    <property type="entry name" value="FN3"/>
    <property type="match status" value="1"/>
</dbReference>
<dbReference type="Gene3D" id="2.60.40.10">
    <property type="entry name" value="Immunoglobulins"/>
    <property type="match status" value="3"/>
</dbReference>
<evidence type="ECO:0000256" key="4">
    <source>
        <dbReference type="SAM" id="Phobius"/>
    </source>
</evidence>
<evidence type="ECO:0000256" key="1">
    <source>
        <dbReference type="ARBA" id="ARBA00004167"/>
    </source>
</evidence>
<keyword evidence="3" id="KW-1015">Disulfide bond</keyword>
<gene>
    <name evidence="7" type="ORF">CALMAC_LOCUS4072</name>
</gene>
<dbReference type="SUPFAM" id="SSF49265">
    <property type="entry name" value="Fibronectin type III"/>
    <property type="match status" value="1"/>
</dbReference>
<evidence type="ECO:0000256" key="3">
    <source>
        <dbReference type="ARBA" id="ARBA00023157"/>
    </source>
</evidence>
<sequence length="627" mass="69132">MTKAAVLDVNLKPQTVRIVTQERYVSADKRYEVECQTSGSRPDAIITWWKGSRPIKRLAKNFSEKNNHSLSILTFVPVIDDDGKYLTCRAENPSIPDSALEDKWRLNVHYIPIVTLKMGSTLNPEDIKEGDDVYFECNIRSNPKAHKLSWFHNGNEIYQNVTAGIIMSDQSLVLQNVGRATAGKYTCMATNLEGKGSSNHVVLIVKYAPVCIQEREEVYGALKQETVSLRCRVDANPAVITFHWTFNNSGEQKEVEPSRYTNEVTSSRLNYTPITDLDYGTLLCYGENEVGRQKEPCVFQVVIAGRPSPLQNCTVSNQTALGGFQVECVEGFDGGLPQSFVMEVVEIPGLRPRLNLTTYRAPPAFSVAGLEPGRAYRIALYAVNAKGRSEPTLIDPVTFKGVAKLQGSSMVVPANPLLLGLLGAAALLATGICLVLAALCRRRLQRHPHRRSPASAAIDTACTTKHVPMEAVIAAEDMQLGGVGGVATGGRSPMSPTAGSGRITIGSDTTIKLRAVDGADPDIIKNQYERRPLHSFVKVYEPRRTREDEDLEEDIEQDFDSFRQHLAKDSASHTTQNPSNHMVYRSLQRPNSQRHPIGGLSGAQTLTHKYRGPEVVTTTNRIQESCI</sequence>
<accession>A0A653BXB2</accession>
<dbReference type="InterPro" id="IPR003961">
    <property type="entry name" value="FN3_dom"/>
</dbReference>
<dbReference type="Pfam" id="PF08205">
    <property type="entry name" value="C2-set_2"/>
    <property type="match status" value="1"/>
</dbReference>
<dbReference type="Proteomes" id="UP000410492">
    <property type="component" value="Unassembled WGS sequence"/>
</dbReference>
<dbReference type="InterPro" id="IPR013783">
    <property type="entry name" value="Ig-like_fold"/>
</dbReference>
<reference evidence="7 8" key="1">
    <citation type="submission" date="2019-01" db="EMBL/GenBank/DDBJ databases">
        <authorList>
            <person name="Sayadi A."/>
        </authorList>
    </citation>
    <scope>NUCLEOTIDE SEQUENCE [LARGE SCALE GENOMIC DNA]</scope>
</reference>
<comment type="subcellular location">
    <subcellularLocation>
        <location evidence="1">Membrane</location>
        <topology evidence="1">Single-pass membrane protein</topology>
    </subcellularLocation>
</comment>
<dbReference type="InterPro" id="IPR036116">
    <property type="entry name" value="FN3_sf"/>
</dbReference>
<keyword evidence="2 4" id="KW-0472">Membrane</keyword>
<keyword evidence="8" id="KW-1185">Reference proteome</keyword>
<dbReference type="InterPro" id="IPR007110">
    <property type="entry name" value="Ig-like_dom"/>
</dbReference>
<organism evidence="7 8">
    <name type="scientific">Callosobruchus maculatus</name>
    <name type="common">Southern cowpea weevil</name>
    <name type="synonym">Pulse bruchid</name>
    <dbReference type="NCBI Taxonomy" id="64391"/>
    <lineage>
        <taxon>Eukaryota</taxon>
        <taxon>Metazoa</taxon>
        <taxon>Ecdysozoa</taxon>
        <taxon>Arthropoda</taxon>
        <taxon>Hexapoda</taxon>
        <taxon>Insecta</taxon>
        <taxon>Pterygota</taxon>
        <taxon>Neoptera</taxon>
        <taxon>Endopterygota</taxon>
        <taxon>Coleoptera</taxon>
        <taxon>Polyphaga</taxon>
        <taxon>Cucujiformia</taxon>
        <taxon>Chrysomeloidea</taxon>
        <taxon>Chrysomelidae</taxon>
        <taxon>Bruchinae</taxon>
        <taxon>Bruchini</taxon>
        <taxon>Callosobruchus</taxon>
    </lineage>
</organism>
<feature type="transmembrane region" description="Helical" evidence="4">
    <location>
        <begin position="417"/>
        <end position="440"/>
    </location>
</feature>
<feature type="domain" description="Fibronectin type-III" evidence="6">
    <location>
        <begin position="306"/>
        <end position="402"/>
    </location>
</feature>
<dbReference type="SUPFAM" id="SSF48726">
    <property type="entry name" value="Immunoglobulin"/>
    <property type="match status" value="3"/>
</dbReference>
<dbReference type="InterPro" id="IPR036179">
    <property type="entry name" value="Ig-like_dom_sf"/>
</dbReference>
<dbReference type="AlphaFoldDB" id="A0A653BXB2"/>
<dbReference type="PROSITE" id="PS50835">
    <property type="entry name" value="IG_LIKE"/>
    <property type="match status" value="3"/>
</dbReference>
<dbReference type="OrthoDB" id="6431884at2759"/>
<dbReference type="InterPro" id="IPR003598">
    <property type="entry name" value="Ig_sub2"/>
</dbReference>
<name>A0A653BXB2_CALMS</name>
<dbReference type="InterPro" id="IPR013162">
    <property type="entry name" value="CD80_C2-set"/>
</dbReference>
<keyword evidence="4" id="KW-0812">Transmembrane</keyword>
<proteinExistence type="predicted"/>
<dbReference type="InterPro" id="IPR003599">
    <property type="entry name" value="Ig_sub"/>
</dbReference>
<keyword evidence="4" id="KW-1133">Transmembrane helix</keyword>
<evidence type="ECO:0000313" key="8">
    <source>
        <dbReference type="Proteomes" id="UP000410492"/>
    </source>
</evidence>
<dbReference type="Pfam" id="PF13927">
    <property type="entry name" value="Ig_3"/>
    <property type="match status" value="2"/>
</dbReference>
<dbReference type="EMBL" id="CAACVG010005764">
    <property type="protein sequence ID" value="VEN39587.1"/>
    <property type="molecule type" value="Genomic_DNA"/>
</dbReference>
<dbReference type="GO" id="GO:0016020">
    <property type="term" value="C:membrane"/>
    <property type="evidence" value="ECO:0007669"/>
    <property type="project" value="UniProtKB-SubCell"/>
</dbReference>